<dbReference type="Pfam" id="PF02518">
    <property type="entry name" value="HATPase_c"/>
    <property type="match status" value="1"/>
</dbReference>
<dbReference type="SUPFAM" id="SSF47384">
    <property type="entry name" value="Homodimeric domain of signal transducing histidine kinase"/>
    <property type="match status" value="1"/>
</dbReference>
<dbReference type="InterPro" id="IPR011006">
    <property type="entry name" value="CheY-like_superfamily"/>
</dbReference>
<dbReference type="InterPro" id="IPR036097">
    <property type="entry name" value="HisK_dim/P_sf"/>
</dbReference>
<dbReference type="Gene3D" id="3.30.450.20">
    <property type="entry name" value="PAS domain"/>
    <property type="match status" value="3"/>
</dbReference>
<dbReference type="CDD" id="cd00082">
    <property type="entry name" value="HisKA"/>
    <property type="match status" value="1"/>
</dbReference>
<dbReference type="Pfam" id="PF08448">
    <property type="entry name" value="PAS_4"/>
    <property type="match status" value="1"/>
</dbReference>
<dbReference type="NCBIfam" id="TIGR00229">
    <property type="entry name" value="sensory_box"/>
    <property type="match status" value="2"/>
</dbReference>
<dbReference type="PROSITE" id="PS50113">
    <property type="entry name" value="PAC"/>
    <property type="match status" value="2"/>
</dbReference>
<dbReference type="SMART" id="SM00387">
    <property type="entry name" value="HATPase_c"/>
    <property type="match status" value="1"/>
</dbReference>
<feature type="modified residue" description="4-aspartylphosphate" evidence="5">
    <location>
        <position position="692"/>
    </location>
</feature>
<accession>A0A7K1XSK3</accession>
<evidence type="ECO:0000313" key="10">
    <source>
        <dbReference type="Proteomes" id="UP000451233"/>
    </source>
</evidence>
<dbReference type="Gene3D" id="3.30.565.10">
    <property type="entry name" value="Histidine kinase-like ATPase, C-terminal domain"/>
    <property type="match status" value="1"/>
</dbReference>
<dbReference type="InterPro" id="IPR035965">
    <property type="entry name" value="PAS-like_dom_sf"/>
</dbReference>
<dbReference type="PROSITE" id="PS50109">
    <property type="entry name" value="HIS_KIN"/>
    <property type="match status" value="1"/>
</dbReference>
<feature type="domain" description="PAC" evidence="8">
    <location>
        <begin position="329"/>
        <end position="381"/>
    </location>
</feature>
<dbReference type="GO" id="GO:0000155">
    <property type="term" value="F:phosphorelay sensor kinase activity"/>
    <property type="evidence" value="ECO:0007669"/>
    <property type="project" value="InterPro"/>
</dbReference>
<dbReference type="EMBL" id="WVHS01000001">
    <property type="protein sequence ID" value="MXV13993.1"/>
    <property type="molecule type" value="Genomic_DNA"/>
</dbReference>
<dbReference type="Pfam" id="PF00512">
    <property type="entry name" value="HisKA"/>
    <property type="match status" value="1"/>
</dbReference>
<dbReference type="FunFam" id="3.30.565.10:FF:000010">
    <property type="entry name" value="Sensor histidine kinase RcsC"/>
    <property type="match status" value="1"/>
</dbReference>
<keyword evidence="10" id="KW-1185">Reference proteome</keyword>
<dbReference type="Pfam" id="PF00072">
    <property type="entry name" value="Response_reg"/>
    <property type="match status" value="1"/>
</dbReference>
<evidence type="ECO:0000256" key="2">
    <source>
        <dbReference type="ARBA" id="ARBA00012438"/>
    </source>
</evidence>
<sequence>MGEPFMDNEYAVGYWDWDLSGEGELCIPLLKSGLGYQPADFPDTLESWKRLIFPGDWERIAHRFVQHVESRGMVPFACEVRLFYQHGQVMYALVIGKVTEWDAQGNALKVSGTFTNITTQKLERRELIKVSDLLNKTSQAALVGGWEIDVISGEVSWSEGTKNIFEVPWTFKPERGSSSAFFKAGEDREQLLAAFKNAVRHGIPYDLELRVITAKGNEIWTRTIGNPVFENGICTRLYGVFQDITVQKRNQERLETTTAQLNAFIKYAPAAIAIMDKHMNYVALSDVWRKTYGQENADLIGRNHYEMFPQSPAHWKEANKRCLQGEVVRQDEDSFTRMSGKQEWIQWEMRPWYETDGTVGGLIVFTEIITEKKEFNEMLIAARDQAEQATLAKSKFLSVMSHEIRTPMNAVIGFTNLLLQDPRADQQEYLNILKFSGENLMVLINDILDLNKIEAGKIIFEEVEFNIKSLLLNIHASQKQQALEKGLFLEINIAQNIPDYVKGDPVRIGQVVTNLVNNAIKFTSQGKVSLIIRALKQGSDSVDLKIEVVDTGIGIPAEKHQYIFEIFSQASTETTRKYGGTGLGLSITKRLLELMGSEIRLVSAPGAGSSFSFELHLAKATGIFRRKPGDSSNSNGGSLKGNRILIAEDNPVNVILVKQFMKRWDLDFDVAANGKIALEMASGQKYSLILMDIQMPEMDGYEATRRIRSLPGDYYKQLPIIALTASAVSSMNERVFQAGMDDFVSKPFNPDELYGKIDYYLNRNQQPS</sequence>
<dbReference type="InterPro" id="IPR000014">
    <property type="entry name" value="PAS"/>
</dbReference>
<dbReference type="SMART" id="SM00448">
    <property type="entry name" value="REC"/>
    <property type="match status" value="1"/>
</dbReference>
<keyword evidence="4" id="KW-0902">Two-component regulatory system</keyword>
<evidence type="ECO:0000256" key="1">
    <source>
        <dbReference type="ARBA" id="ARBA00000085"/>
    </source>
</evidence>
<dbReference type="Gene3D" id="1.10.287.130">
    <property type="match status" value="1"/>
</dbReference>
<comment type="caution">
    <text evidence="9">The sequence shown here is derived from an EMBL/GenBank/DDBJ whole genome shotgun (WGS) entry which is preliminary data.</text>
</comment>
<dbReference type="Pfam" id="PF08447">
    <property type="entry name" value="PAS_3"/>
    <property type="match status" value="2"/>
</dbReference>
<evidence type="ECO:0000259" key="7">
    <source>
        <dbReference type="PROSITE" id="PS50110"/>
    </source>
</evidence>
<evidence type="ECO:0000256" key="5">
    <source>
        <dbReference type="PROSITE-ProRule" id="PRU00169"/>
    </source>
</evidence>
<dbReference type="InterPro" id="IPR003594">
    <property type="entry name" value="HATPase_dom"/>
</dbReference>
<feature type="domain" description="PAC" evidence="8">
    <location>
        <begin position="205"/>
        <end position="256"/>
    </location>
</feature>
<dbReference type="PANTHER" id="PTHR45339:SF1">
    <property type="entry name" value="HYBRID SIGNAL TRANSDUCTION HISTIDINE KINASE J"/>
    <property type="match status" value="1"/>
</dbReference>
<dbReference type="SUPFAM" id="SSF55785">
    <property type="entry name" value="PYP-like sensor domain (PAS domain)"/>
    <property type="match status" value="3"/>
</dbReference>
<name>A0A7K1XSK3_9SPHI</name>
<dbReference type="InterPro" id="IPR013655">
    <property type="entry name" value="PAS_fold_3"/>
</dbReference>
<dbReference type="InterPro" id="IPR001789">
    <property type="entry name" value="Sig_transdc_resp-reg_receiver"/>
</dbReference>
<evidence type="ECO:0000259" key="6">
    <source>
        <dbReference type="PROSITE" id="PS50109"/>
    </source>
</evidence>
<proteinExistence type="predicted"/>
<evidence type="ECO:0000313" key="9">
    <source>
        <dbReference type="EMBL" id="MXV13993.1"/>
    </source>
</evidence>
<feature type="domain" description="Response regulatory" evidence="7">
    <location>
        <begin position="643"/>
        <end position="761"/>
    </location>
</feature>
<reference evidence="9 10" key="1">
    <citation type="submission" date="2019-11" db="EMBL/GenBank/DDBJ databases">
        <title>Pedobacter sp. HMF7056 Genome sequencing and assembly.</title>
        <authorList>
            <person name="Kang H."/>
            <person name="Kim H."/>
            <person name="Joh K."/>
        </authorList>
    </citation>
    <scope>NUCLEOTIDE SEQUENCE [LARGE SCALE GENOMIC DNA]</scope>
    <source>
        <strain evidence="9 10">HMF7056</strain>
    </source>
</reference>
<dbReference type="Proteomes" id="UP000451233">
    <property type="component" value="Unassembled WGS sequence"/>
</dbReference>
<dbReference type="CDD" id="cd17546">
    <property type="entry name" value="REC_hyHK_CKI1_RcsC-like"/>
    <property type="match status" value="1"/>
</dbReference>
<protein>
    <recommendedName>
        <fullName evidence="2">histidine kinase</fullName>
        <ecNumber evidence="2">2.7.13.3</ecNumber>
    </recommendedName>
</protein>
<dbReference type="SMART" id="SM00388">
    <property type="entry name" value="HisKA"/>
    <property type="match status" value="1"/>
</dbReference>
<dbReference type="SUPFAM" id="SSF52172">
    <property type="entry name" value="CheY-like"/>
    <property type="match status" value="1"/>
</dbReference>
<dbReference type="SUPFAM" id="SSF55874">
    <property type="entry name" value="ATPase domain of HSP90 chaperone/DNA topoisomerase II/histidine kinase"/>
    <property type="match status" value="1"/>
</dbReference>
<dbReference type="CDD" id="cd00130">
    <property type="entry name" value="PAS"/>
    <property type="match status" value="2"/>
</dbReference>
<dbReference type="InterPro" id="IPR013656">
    <property type="entry name" value="PAS_4"/>
</dbReference>
<dbReference type="PANTHER" id="PTHR45339">
    <property type="entry name" value="HYBRID SIGNAL TRANSDUCTION HISTIDINE KINASE J"/>
    <property type="match status" value="1"/>
</dbReference>
<dbReference type="InterPro" id="IPR036890">
    <property type="entry name" value="HATPase_C_sf"/>
</dbReference>
<feature type="domain" description="Histidine kinase" evidence="6">
    <location>
        <begin position="399"/>
        <end position="619"/>
    </location>
</feature>
<dbReference type="InterPro" id="IPR000700">
    <property type="entry name" value="PAS-assoc_C"/>
</dbReference>
<dbReference type="AlphaFoldDB" id="A0A7K1XSK3"/>
<dbReference type="Gene3D" id="3.40.50.2300">
    <property type="match status" value="1"/>
</dbReference>
<dbReference type="RefSeq" id="WP_160905006.1">
    <property type="nucleotide sequence ID" value="NZ_WVHS01000001.1"/>
</dbReference>
<dbReference type="PROSITE" id="PS50110">
    <property type="entry name" value="RESPONSE_REGULATORY"/>
    <property type="match status" value="1"/>
</dbReference>
<evidence type="ECO:0000256" key="4">
    <source>
        <dbReference type="ARBA" id="ARBA00023012"/>
    </source>
</evidence>
<keyword evidence="3 5" id="KW-0597">Phosphoprotein</keyword>
<organism evidence="9 10">
    <name type="scientific">Hufsiella ginkgonis</name>
    <dbReference type="NCBI Taxonomy" id="2695274"/>
    <lineage>
        <taxon>Bacteria</taxon>
        <taxon>Pseudomonadati</taxon>
        <taxon>Bacteroidota</taxon>
        <taxon>Sphingobacteriia</taxon>
        <taxon>Sphingobacteriales</taxon>
        <taxon>Sphingobacteriaceae</taxon>
        <taxon>Hufsiella</taxon>
    </lineage>
</organism>
<dbReference type="CDD" id="cd16922">
    <property type="entry name" value="HATPase_EvgS-ArcB-TorS-like"/>
    <property type="match status" value="1"/>
</dbReference>
<dbReference type="InterPro" id="IPR003661">
    <property type="entry name" value="HisK_dim/P_dom"/>
</dbReference>
<evidence type="ECO:0000259" key="8">
    <source>
        <dbReference type="PROSITE" id="PS50113"/>
    </source>
</evidence>
<comment type="catalytic activity">
    <reaction evidence="1">
        <text>ATP + protein L-histidine = ADP + protein N-phospho-L-histidine.</text>
        <dbReference type="EC" id="2.7.13.3"/>
    </reaction>
</comment>
<dbReference type="InterPro" id="IPR004358">
    <property type="entry name" value="Sig_transdc_His_kin-like_C"/>
</dbReference>
<dbReference type="InterPro" id="IPR005467">
    <property type="entry name" value="His_kinase_dom"/>
</dbReference>
<gene>
    <name evidence="9" type="ORF">GS398_01665</name>
</gene>
<evidence type="ECO:0000256" key="3">
    <source>
        <dbReference type="ARBA" id="ARBA00022553"/>
    </source>
</evidence>
<dbReference type="InterPro" id="IPR001610">
    <property type="entry name" value="PAC"/>
</dbReference>
<dbReference type="PRINTS" id="PR00344">
    <property type="entry name" value="BCTRLSENSOR"/>
</dbReference>
<dbReference type="SMART" id="SM00086">
    <property type="entry name" value="PAC"/>
    <property type="match status" value="3"/>
</dbReference>
<dbReference type="EC" id="2.7.13.3" evidence="2"/>